<protein>
    <submittedName>
        <fullName evidence="7">C40 family peptidase</fullName>
    </submittedName>
</protein>
<evidence type="ECO:0000256" key="3">
    <source>
        <dbReference type="ARBA" id="ARBA00022801"/>
    </source>
</evidence>
<dbReference type="PROSITE" id="PS51935">
    <property type="entry name" value="NLPC_P60"/>
    <property type="match status" value="1"/>
</dbReference>
<dbReference type="AlphaFoldDB" id="A0A851GJ70"/>
<accession>A0A851GJ70</accession>
<dbReference type="RefSeq" id="WP_178934382.1">
    <property type="nucleotide sequence ID" value="NZ_JACBAZ010000011.1"/>
</dbReference>
<evidence type="ECO:0000256" key="4">
    <source>
        <dbReference type="ARBA" id="ARBA00022807"/>
    </source>
</evidence>
<evidence type="ECO:0000256" key="2">
    <source>
        <dbReference type="ARBA" id="ARBA00022670"/>
    </source>
</evidence>
<keyword evidence="3" id="KW-0378">Hydrolase</keyword>
<dbReference type="SUPFAM" id="SSF54001">
    <property type="entry name" value="Cysteine proteinases"/>
    <property type="match status" value="1"/>
</dbReference>
<keyword evidence="4" id="KW-0788">Thiol protease</keyword>
<name>A0A851GJ70_9BACT</name>
<evidence type="ECO:0000256" key="1">
    <source>
        <dbReference type="ARBA" id="ARBA00007074"/>
    </source>
</evidence>
<dbReference type="Gene3D" id="3.90.1720.10">
    <property type="entry name" value="endopeptidase domain like (from Nostoc punctiforme)"/>
    <property type="match status" value="1"/>
</dbReference>
<feature type="transmembrane region" description="Helical" evidence="5">
    <location>
        <begin position="65"/>
        <end position="82"/>
    </location>
</feature>
<feature type="transmembrane region" description="Helical" evidence="5">
    <location>
        <begin position="12"/>
        <end position="30"/>
    </location>
</feature>
<evidence type="ECO:0000259" key="6">
    <source>
        <dbReference type="PROSITE" id="PS51935"/>
    </source>
</evidence>
<dbReference type="Pfam" id="PF00877">
    <property type="entry name" value="NLPC_P60"/>
    <property type="match status" value="1"/>
</dbReference>
<organism evidence="7 8">
    <name type="scientific">Oceaniferula marina</name>
    <dbReference type="NCBI Taxonomy" id="2748318"/>
    <lineage>
        <taxon>Bacteria</taxon>
        <taxon>Pseudomonadati</taxon>
        <taxon>Verrucomicrobiota</taxon>
        <taxon>Verrucomicrobiia</taxon>
        <taxon>Verrucomicrobiales</taxon>
        <taxon>Verrucomicrobiaceae</taxon>
        <taxon>Oceaniferula</taxon>
    </lineage>
</organism>
<reference evidence="7 8" key="1">
    <citation type="submission" date="2020-07" db="EMBL/GenBank/DDBJ databases">
        <title>Roseicoccus Jingziensis gen. nov., sp. nov., isolated from coastal seawater.</title>
        <authorList>
            <person name="Feng X."/>
        </authorList>
    </citation>
    <scope>NUCLEOTIDE SEQUENCE [LARGE SCALE GENOMIC DNA]</scope>
    <source>
        <strain evidence="7 8">N1E253</strain>
    </source>
</reference>
<dbReference type="EMBL" id="JACBAZ010000011">
    <property type="protein sequence ID" value="NWK57376.1"/>
    <property type="molecule type" value="Genomic_DNA"/>
</dbReference>
<evidence type="ECO:0000313" key="7">
    <source>
        <dbReference type="EMBL" id="NWK57376.1"/>
    </source>
</evidence>
<keyword evidence="8" id="KW-1185">Reference proteome</keyword>
<keyword evidence="2" id="KW-0645">Protease</keyword>
<dbReference type="InterPro" id="IPR038765">
    <property type="entry name" value="Papain-like_cys_pep_sf"/>
</dbReference>
<proteinExistence type="inferred from homology"/>
<evidence type="ECO:0000313" key="8">
    <source>
        <dbReference type="Proteomes" id="UP000557872"/>
    </source>
</evidence>
<comment type="caution">
    <text evidence="7">The sequence shown here is derived from an EMBL/GenBank/DDBJ whole genome shotgun (WGS) entry which is preliminary data.</text>
</comment>
<feature type="domain" description="NlpC/P60" evidence="6">
    <location>
        <begin position="88"/>
        <end position="240"/>
    </location>
</feature>
<feature type="transmembrane region" description="Helical" evidence="5">
    <location>
        <begin position="36"/>
        <end position="58"/>
    </location>
</feature>
<gene>
    <name evidence="7" type="ORF">HW115_17280</name>
</gene>
<keyword evidence="5" id="KW-0472">Membrane</keyword>
<evidence type="ECO:0000256" key="5">
    <source>
        <dbReference type="SAM" id="Phobius"/>
    </source>
</evidence>
<keyword evidence="5" id="KW-1133">Transmembrane helix</keyword>
<dbReference type="GO" id="GO:0008234">
    <property type="term" value="F:cysteine-type peptidase activity"/>
    <property type="evidence" value="ECO:0007669"/>
    <property type="project" value="UniProtKB-KW"/>
</dbReference>
<dbReference type="Proteomes" id="UP000557872">
    <property type="component" value="Unassembled WGS sequence"/>
</dbReference>
<dbReference type="GO" id="GO:0006508">
    <property type="term" value="P:proteolysis"/>
    <property type="evidence" value="ECO:0007669"/>
    <property type="project" value="UniProtKB-KW"/>
</dbReference>
<sequence>MKLLIRIQSSKRLLFFILLGVCCGLGLLYWNPVNATSYRLGFLLSLGVLWLTLLALMWKKHLIRYLLISVPFLCAIPFLLPAKRLKQEAIRVSYLQRMRALEGVTYHWGGESARGIDCSGLPRKALRDALLAYGLQHGNGRACRMFLEQWWYDTSAKALSEDYRGFTRALSIRGKINSMSYDGLLPGDLAVTQSKVHTLVYLGDGYWIQADPGIGAVAILHGRKDQNPWFSQEVTMHRWQVLE</sequence>
<keyword evidence="5" id="KW-0812">Transmembrane</keyword>
<comment type="similarity">
    <text evidence="1">Belongs to the peptidase C40 family.</text>
</comment>
<dbReference type="InterPro" id="IPR000064">
    <property type="entry name" value="NLP_P60_dom"/>
</dbReference>